<keyword evidence="3" id="KW-1185">Reference proteome</keyword>
<protein>
    <submittedName>
        <fullName evidence="2">12948_t:CDS:1</fullName>
    </submittedName>
</protein>
<dbReference type="Proteomes" id="UP000789508">
    <property type="component" value="Unassembled WGS sequence"/>
</dbReference>
<feature type="region of interest" description="Disordered" evidence="1">
    <location>
        <begin position="1"/>
        <end position="43"/>
    </location>
</feature>
<evidence type="ECO:0000313" key="3">
    <source>
        <dbReference type="Proteomes" id="UP000789508"/>
    </source>
</evidence>
<dbReference type="EMBL" id="CAJVPS010004368">
    <property type="protein sequence ID" value="CAG8602801.1"/>
    <property type="molecule type" value="Genomic_DNA"/>
</dbReference>
<proteinExistence type="predicted"/>
<feature type="compositionally biased region" description="Polar residues" evidence="1">
    <location>
        <begin position="13"/>
        <end position="28"/>
    </location>
</feature>
<reference evidence="2" key="1">
    <citation type="submission" date="2021-06" db="EMBL/GenBank/DDBJ databases">
        <authorList>
            <person name="Kallberg Y."/>
            <person name="Tangrot J."/>
            <person name="Rosling A."/>
        </authorList>
    </citation>
    <scope>NUCLEOTIDE SEQUENCE</scope>
    <source>
        <strain evidence="2">FL130A</strain>
    </source>
</reference>
<evidence type="ECO:0000256" key="1">
    <source>
        <dbReference type="SAM" id="MobiDB-lite"/>
    </source>
</evidence>
<gene>
    <name evidence="2" type="ORF">ALEPTO_LOCUS8220</name>
</gene>
<name>A0A9N9CL26_9GLOM</name>
<comment type="caution">
    <text evidence="2">The sequence shown here is derived from an EMBL/GenBank/DDBJ whole genome shotgun (WGS) entry which is preliminary data.</text>
</comment>
<organism evidence="2 3">
    <name type="scientific">Ambispora leptoticha</name>
    <dbReference type="NCBI Taxonomy" id="144679"/>
    <lineage>
        <taxon>Eukaryota</taxon>
        <taxon>Fungi</taxon>
        <taxon>Fungi incertae sedis</taxon>
        <taxon>Mucoromycota</taxon>
        <taxon>Glomeromycotina</taxon>
        <taxon>Glomeromycetes</taxon>
        <taxon>Archaeosporales</taxon>
        <taxon>Ambisporaceae</taxon>
        <taxon>Ambispora</taxon>
    </lineage>
</organism>
<dbReference type="AlphaFoldDB" id="A0A9N9CL26"/>
<feature type="compositionally biased region" description="Basic and acidic residues" evidence="1">
    <location>
        <begin position="1"/>
        <end position="12"/>
    </location>
</feature>
<sequence>MTEKKSENKSHDQSFVTNSGHFDDSTSSNKKKLDFTEKNIIMQ</sequence>
<evidence type="ECO:0000313" key="2">
    <source>
        <dbReference type="EMBL" id="CAG8602801.1"/>
    </source>
</evidence>
<feature type="non-terminal residue" evidence="2">
    <location>
        <position position="43"/>
    </location>
</feature>
<accession>A0A9N9CL26</accession>